<evidence type="ECO:0000313" key="7">
    <source>
        <dbReference type="Proteomes" id="UP001447188"/>
    </source>
</evidence>
<dbReference type="SMART" id="SM00360">
    <property type="entry name" value="RRM"/>
    <property type="match status" value="1"/>
</dbReference>
<feature type="domain" description="RRM" evidence="5">
    <location>
        <begin position="1"/>
        <end position="75"/>
    </location>
</feature>
<dbReference type="Pfam" id="PF00076">
    <property type="entry name" value="RRM_1"/>
    <property type="match status" value="1"/>
</dbReference>
<feature type="region of interest" description="Disordered" evidence="4">
    <location>
        <begin position="174"/>
        <end position="223"/>
    </location>
</feature>
<evidence type="ECO:0000256" key="2">
    <source>
        <dbReference type="ARBA" id="ARBA00023242"/>
    </source>
</evidence>
<feature type="compositionally biased region" description="Low complexity" evidence="4">
    <location>
        <begin position="176"/>
        <end position="197"/>
    </location>
</feature>
<dbReference type="InterPro" id="IPR000504">
    <property type="entry name" value="RRM_dom"/>
</dbReference>
<dbReference type="PANTHER" id="PTHR45735">
    <property type="entry name" value="CLEAVAGE STIMULATION FACTOR SUBUNIT 2"/>
    <property type="match status" value="1"/>
</dbReference>
<evidence type="ECO:0000256" key="1">
    <source>
        <dbReference type="ARBA" id="ARBA00004123"/>
    </source>
</evidence>
<reference evidence="6 7" key="1">
    <citation type="submission" date="2024-02" db="EMBL/GenBank/DDBJ databases">
        <title>Discinaceae phylogenomics.</title>
        <authorList>
            <person name="Dirks A.C."/>
            <person name="James T.Y."/>
        </authorList>
    </citation>
    <scope>NUCLEOTIDE SEQUENCE [LARGE SCALE GENOMIC DNA]</scope>
    <source>
        <strain evidence="6 7">ACD0624</strain>
    </source>
</reference>
<dbReference type="InterPro" id="IPR025742">
    <property type="entry name" value="CSTF2_hinge"/>
</dbReference>
<dbReference type="Pfam" id="PF14327">
    <property type="entry name" value="CSTF2_hinge"/>
    <property type="match status" value="1"/>
</dbReference>
<keyword evidence="7" id="KW-1185">Reference proteome</keyword>
<dbReference type="InterPro" id="IPR038192">
    <property type="entry name" value="CSTF_C_sf"/>
</dbReference>
<comment type="caution">
    <text evidence="6">The sequence shown here is derived from an EMBL/GenBank/DDBJ whole genome shotgun (WGS) entry which is preliminary data.</text>
</comment>
<dbReference type="Gene3D" id="1.25.40.630">
    <property type="match status" value="1"/>
</dbReference>
<dbReference type="EMBL" id="JBBBZM010000005">
    <property type="protein sequence ID" value="KAL0640237.1"/>
    <property type="molecule type" value="Genomic_DNA"/>
</dbReference>
<organism evidence="6 7">
    <name type="scientific">Discina gigas</name>
    <dbReference type="NCBI Taxonomy" id="1032678"/>
    <lineage>
        <taxon>Eukaryota</taxon>
        <taxon>Fungi</taxon>
        <taxon>Dikarya</taxon>
        <taxon>Ascomycota</taxon>
        <taxon>Pezizomycotina</taxon>
        <taxon>Pezizomycetes</taxon>
        <taxon>Pezizales</taxon>
        <taxon>Discinaceae</taxon>
        <taxon>Discina</taxon>
    </lineage>
</organism>
<keyword evidence="2" id="KW-0539">Nucleus</keyword>
<name>A0ABR3GWH1_9PEZI</name>
<dbReference type="Proteomes" id="UP001447188">
    <property type="component" value="Unassembled WGS sequence"/>
</dbReference>
<gene>
    <name evidence="6" type="ORF">Q9L58_000798</name>
</gene>
<keyword evidence="3" id="KW-0694">RNA-binding</keyword>
<evidence type="ECO:0000259" key="5">
    <source>
        <dbReference type="PROSITE" id="PS50102"/>
    </source>
</evidence>
<protein>
    <recommendedName>
        <fullName evidence="5">RRM domain-containing protein</fullName>
    </recommendedName>
</protein>
<evidence type="ECO:0000256" key="3">
    <source>
        <dbReference type="PROSITE-ProRule" id="PRU00176"/>
    </source>
</evidence>
<dbReference type="Gene3D" id="1.10.20.70">
    <property type="entry name" value="Transcription termination and cleavage factor, C-terminal domain"/>
    <property type="match status" value="1"/>
</dbReference>
<evidence type="ECO:0000313" key="6">
    <source>
        <dbReference type="EMBL" id="KAL0640237.1"/>
    </source>
</evidence>
<dbReference type="InterPro" id="IPR035979">
    <property type="entry name" value="RBD_domain_sf"/>
</dbReference>
<dbReference type="Pfam" id="PF14304">
    <property type="entry name" value="CSTF_C"/>
    <property type="match status" value="1"/>
</dbReference>
<dbReference type="Gene3D" id="3.30.70.330">
    <property type="match status" value="1"/>
</dbReference>
<evidence type="ECO:0000256" key="4">
    <source>
        <dbReference type="SAM" id="MobiDB-lite"/>
    </source>
</evidence>
<accession>A0ABR3GWH1</accession>
<dbReference type="PANTHER" id="PTHR45735:SF2">
    <property type="entry name" value="CLEAVAGE STIMULATION FACTOR SUBUNIT 2"/>
    <property type="match status" value="1"/>
</dbReference>
<dbReference type="SUPFAM" id="SSF54928">
    <property type="entry name" value="RNA-binding domain, RBD"/>
    <property type="match status" value="1"/>
</dbReference>
<dbReference type="InterPro" id="IPR026896">
    <property type="entry name" value="CSTF_C"/>
</dbReference>
<proteinExistence type="predicted"/>
<comment type="subcellular location">
    <subcellularLocation>
        <location evidence="1">Nucleus</location>
    </subcellularLocation>
</comment>
<dbReference type="InterPro" id="IPR012677">
    <property type="entry name" value="Nucleotide-bd_a/b_plait_sf"/>
</dbReference>
<dbReference type="PROSITE" id="PS50102">
    <property type="entry name" value="RRM"/>
    <property type="match status" value="1"/>
</dbReference>
<sequence>MNHVTTSLSETQITEIFSSVGRVVCFRIVFDRDTGRSKGYGFAEYIDAETAASAVRNLDNYEIMGRKLRVDYSSQGYVGKELGFSKEGLFPQLVYGKDDHPLKNDLSYSSERAAAISFGEGGYLNVVNGSESGHSNHSSHITRYDIPTQGAGPKGMTTMNTYPNHTGLNHTGLNHTNPNSVNSNHANPNPANTTNINETSSLLPNLPPGTDNHPGLTSPDSISKTLSVVPVPQLLRILVQMKDLAIADPARAIELLRQAPQLSYAIFQAFIMMNLVEPTVLAQLLDPNNTASMYNQTQISMSAHFPQHQSASVNMGAHSQKIPHQTAPIPTRAPSAVQTQQLPSFYGYPAARSAHAHSVPYGGHSGQEMFPNQPVHQQQQQTQMQAAIEPDKAVLLQRVMVLSSEEIGRLPAEQQQQVLLLKHRLMTGGMGAASLQTGY</sequence>